<gene>
    <name evidence="2" type="ORF">R5W23_001705</name>
</gene>
<keyword evidence="3" id="KW-1185">Reference proteome</keyword>
<comment type="caution">
    <text evidence="2">The sequence shown here is derived from an EMBL/GenBank/DDBJ whole genome shotgun (WGS) entry which is preliminary data.</text>
</comment>
<evidence type="ECO:0000313" key="2">
    <source>
        <dbReference type="EMBL" id="MDY3560471.1"/>
    </source>
</evidence>
<evidence type="ECO:0000256" key="1">
    <source>
        <dbReference type="SAM" id="MobiDB-lite"/>
    </source>
</evidence>
<name>A0ABU5F3H4_9BACT</name>
<evidence type="ECO:0000313" key="3">
    <source>
        <dbReference type="Proteomes" id="UP001272242"/>
    </source>
</evidence>
<accession>A0ABU5F3H4</accession>
<dbReference type="RefSeq" id="WP_261184688.1">
    <property type="nucleotide sequence ID" value="NZ_JAXBLV010000178.1"/>
</dbReference>
<protein>
    <submittedName>
        <fullName evidence="2">Uncharacterized protein</fullName>
    </submittedName>
</protein>
<dbReference type="EMBL" id="JAXBLV010000178">
    <property type="protein sequence ID" value="MDY3560471.1"/>
    <property type="molecule type" value="Genomic_DNA"/>
</dbReference>
<feature type="region of interest" description="Disordered" evidence="1">
    <location>
        <begin position="42"/>
        <end position="91"/>
    </location>
</feature>
<reference evidence="3" key="1">
    <citation type="journal article" date="2023" name="Mar. Drugs">
        <title>Gemmata algarum, a Novel Planctomycete Isolated from an Algal Mat, Displays Antimicrobial Activity.</title>
        <authorList>
            <person name="Kumar G."/>
            <person name="Kallscheuer N."/>
            <person name="Kashif M."/>
            <person name="Ahamad S."/>
            <person name="Jagadeeshwari U."/>
            <person name="Pannikurungottu S."/>
            <person name="Haufschild T."/>
            <person name="Kabuu M."/>
            <person name="Sasikala C."/>
            <person name="Jogler C."/>
            <person name="Ramana C."/>
        </authorList>
    </citation>
    <scope>NUCLEOTIDE SEQUENCE [LARGE SCALE GENOMIC DNA]</scope>
    <source>
        <strain evidence="3">JC673</strain>
    </source>
</reference>
<dbReference type="Proteomes" id="UP001272242">
    <property type="component" value="Unassembled WGS sequence"/>
</dbReference>
<proteinExistence type="predicted"/>
<sequence length="91" mass="9494">MTNDAKLGMLVGVVGVVLAAVFLVKPPAQPVSAEPQAQVQPAAMPSVPVSAHVAAQPDTSSNEFPFTPVARNRKDTPARPVSRQPLADEEP</sequence>
<organism evidence="2 3">
    <name type="scientific">Gemmata algarum</name>
    <dbReference type="NCBI Taxonomy" id="2975278"/>
    <lineage>
        <taxon>Bacteria</taxon>
        <taxon>Pseudomonadati</taxon>
        <taxon>Planctomycetota</taxon>
        <taxon>Planctomycetia</taxon>
        <taxon>Gemmatales</taxon>
        <taxon>Gemmataceae</taxon>
        <taxon>Gemmata</taxon>
    </lineage>
</organism>